<dbReference type="AlphaFoldDB" id="A0A363D620"/>
<evidence type="ECO:0000313" key="3">
    <source>
        <dbReference type="Proteomes" id="UP000251135"/>
    </source>
</evidence>
<accession>A0A363D620</accession>
<dbReference type="EMBL" id="MUXE01000001">
    <property type="protein sequence ID" value="PUE66723.1"/>
    <property type="molecule type" value="Genomic_DNA"/>
</dbReference>
<dbReference type="Proteomes" id="UP000251135">
    <property type="component" value="Unassembled WGS sequence"/>
</dbReference>
<reference evidence="2 3" key="1">
    <citation type="submission" date="2017-02" db="EMBL/GenBank/DDBJ databases">
        <title>Arcobacter caeni sp. nov, a new Arcobacter species isolated from reclaimed water.</title>
        <authorList>
            <person name="Figueras M.J."/>
            <person name="Perez-Cataluna A."/>
            <person name="Salas-Masso N."/>
        </authorList>
    </citation>
    <scope>NUCLEOTIDE SEQUENCE [LARGE SCALE GENOMIC DNA]</scope>
    <source>
        <strain evidence="2 3">RW17-10</strain>
    </source>
</reference>
<name>A0A363D620_9BACT</name>
<protein>
    <submittedName>
        <fullName evidence="2">Methyltransferase</fullName>
    </submittedName>
</protein>
<feature type="domain" description="Methyltransferase" evidence="1">
    <location>
        <begin position="156"/>
        <end position="240"/>
    </location>
</feature>
<dbReference type="Gene3D" id="3.40.50.150">
    <property type="entry name" value="Vaccinia Virus protein VP39"/>
    <property type="match status" value="1"/>
</dbReference>
<comment type="caution">
    <text evidence="2">The sequence shown here is derived from an EMBL/GenBank/DDBJ whole genome shotgun (WGS) entry which is preliminary data.</text>
</comment>
<organism evidence="2 3">
    <name type="scientific">Arcobacter caeni</name>
    <dbReference type="NCBI Taxonomy" id="1912877"/>
    <lineage>
        <taxon>Bacteria</taxon>
        <taxon>Pseudomonadati</taxon>
        <taxon>Campylobacterota</taxon>
        <taxon>Epsilonproteobacteria</taxon>
        <taxon>Campylobacterales</taxon>
        <taxon>Arcobacteraceae</taxon>
        <taxon>Arcobacter</taxon>
    </lineage>
</organism>
<dbReference type="InterPro" id="IPR029063">
    <property type="entry name" value="SAM-dependent_MTases_sf"/>
</dbReference>
<evidence type="ECO:0000259" key="1">
    <source>
        <dbReference type="Pfam" id="PF13847"/>
    </source>
</evidence>
<dbReference type="GO" id="GO:0008168">
    <property type="term" value="F:methyltransferase activity"/>
    <property type="evidence" value="ECO:0007669"/>
    <property type="project" value="UniProtKB-KW"/>
</dbReference>
<dbReference type="SUPFAM" id="SSF53335">
    <property type="entry name" value="S-adenosyl-L-methionine-dependent methyltransferases"/>
    <property type="match status" value="1"/>
</dbReference>
<evidence type="ECO:0000313" key="2">
    <source>
        <dbReference type="EMBL" id="PUE66723.1"/>
    </source>
</evidence>
<dbReference type="Pfam" id="PF13847">
    <property type="entry name" value="Methyltransf_31"/>
    <property type="match status" value="1"/>
</dbReference>
<sequence length="299" mass="35050">MIISYLEEELKNKDEILFEVLNPDVNIDIYAGEILKIENQEFIYRSYKSWCDLAELLFCKMIISSINSTTIIIKLQKLNKNDSFHKDLNDEKKEKYGENSTFFRINKNEEPAFLYAYTNALKNVKIEEKSNILNLGINKADEFEIIKEIVNEDILKQMNFVGIDYSLSAIDFAKKRFPFENFTFYNHDINKLDELNLKKSDLIISIGTLQSSSLNFKLLFMELIQNYLEDKGSIILGFPNCRWINGEMIYGAKAANYSYSEQSVLYKDVYFCKKYLQQKKYRVTLTGKNYLFLTATSIK</sequence>
<keyword evidence="2" id="KW-0489">Methyltransferase</keyword>
<dbReference type="InterPro" id="IPR025714">
    <property type="entry name" value="Methyltranfer_dom"/>
</dbReference>
<keyword evidence="2" id="KW-0808">Transferase</keyword>
<keyword evidence="3" id="KW-1185">Reference proteome</keyword>
<dbReference type="GO" id="GO:0032259">
    <property type="term" value="P:methylation"/>
    <property type="evidence" value="ECO:0007669"/>
    <property type="project" value="UniProtKB-KW"/>
</dbReference>
<proteinExistence type="predicted"/>
<gene>
    <name evidence="2" type="ORF">B0174_00345</name>
</gene>